<feature type="domain" description="Helicase-associated" evidence="1">
    <location>
        <begin position="201"/>
        <end position="262"/>
    </location>
</feature>
<proteinExistence type="predicted"/>
<dbReference type="PANTHER" id="PTHR33418:SF1">
    <property type="entry name" value="HELICASE-ASSOCIATED DOMAIN-CONTAINING PROTEIN"/>
    <property type="match status" value="1"/>
</dbReference>
<dbReference type="PANTHER" id="PTHR33418">
    <property type="entry name" value="HELICASE-ASSOCIATED"/>
    <property type="match status" value="1"/>
</dbReference>
<dbReference type="Proteomes" id="UP001497392">
    <property type="component" value="Unassembled WGS sequence"/>
</dbReference>
<dbReference type="EMBL" id="CAXHTA020000004">
    <property type="protein sequence ID" value="CAL5220562.1"/>
    <property type="molecule type" value="Genomic_DNA"/>
</dbReference>
<dbReference type="Gene3D" id="6.10.140.530">
    <property type="match status" value="2"/>
</dbReference>
<reference evidence="2 3" key="1">
    <citation type="submission" date="2024-06" db="EMBL/GenBank/DDBJ databases">
        <authorList>
            <person name="Kraege A."/>
            <person name="Thomma B."/>
        </authorList>
    </citation>
    <scope>NUCLEOTIDE SEQUENCE [LARGE SCALE GENOMIC DNA]</scope>
</reference>
<protein>
    <submittedName>
        <fullName evidence="2">G2599 protein</fullName>
    </submittedName>
</protein>
<evidence type="ECO:0000313" key="3">
    <source>
        <dbReference type="Proteomes" id="UP001497392"/>
    </source>
</evidence>
<evidence type="ECO:0000259" key="1">
    <source>
        <dbReference type="Pfam" id="PF03457"/>
    </source>
</evidence>
<sequence>MFVRPHAPAILPFTRGPDRLLIRIHCNSKPALSINNSSEELLDRFWQARGVVDAGQRQRLIDVALLETAKEELAYPGRALQGDLPGAGTAWLLESADVTAQVKVVSAKLLKLQSLFGEDAELDVAAMLIKEPRLAATDIRVIARRLLEMRLASGVQRDMLQLIQAQPSLLLQESAGGDDQQADTDEERRRAWEFGLSSDGQQEWSRRVEELRAYRQQYGDAHVGFRDNDAPELTRWAAKQRSDWRAGDLREDRANALEGLGFEFNEAKAEWMRWYAELAASTDDTMLGSGLSRDFYLYNWCSVQRIAKRSGALAPDRIALLNDIAFDWTGADALS</sequence>
<dbReference type="Pfam" id="PF03457">
    <property type="entry name" value="HA"/>
    <property type="match status" value="1"/>
</dbReference>
<gene>
    <name evidence="2" type="primary">g2599</name>
    <name evidence="2" type="ORF">VP750_LOCUS2221</name>
</gene>
<accession>A0ABP1FSQ9</accession>
<organism evidence="2 3">
    <name type="scientific">Coccomyxa viridis</name>
    <dbReference type="NCBI Taxonomy" id="1274662"/>
    <lineage>
        <taxon>Eukaryota</taxon>
        <taxon>Viridiplantae</taxon>
        <taxon>Chlorophyta</taxon>
        <taxon>core chlorophytes</taxon>
        <taxon>Trebouxiophyceae</taxon>
        <taxon>Trebouxiophyceae incertae sedis</taxon>
        <taxon>Coccomyxaceae</taxon>
        <taxon>Coccomyxa</taxon>
    </lineage>
</organism>
<comment type="caution">
    <text evidence="2">The sequence shown here is derived from an EMBL/GenBank/DDBJ whole genome shotgun (WGS) entry which is preliminary data.</text>
</comment>
<evidence type="ECO:0000313" key="2">
    <source>
        <dbReference type="EMBL" id="CAL5220562.1"/>
    </source>
</evidence>
<name>A0ABP1FSQ9_9CHLO</name>
<dbReference type="InterPro" id="IPR005114">
    <property type="entry name" value="Helicase_assoc"/>
</dbReference>
<keyword evidence="3" id="KW-1185">Reference proteome</keyword>